<dbReference type="GeneID" id="26633621"/>
<dbReference type="OrthoDB" id="14205at10239"/>
<evidence type="ECO:0000313" key="2">
    <source>
        <dbReference type="EMBL" id="AKY03342.1"/>
    </source>
</evidence>
<feature type="compositionally biased region" description="Low complexity" evidence="1">
    <location>
        <begin position="79"/>
        <end position="107"/>
    </location>
</feature>
<evidence type="ECO:0000313" key="3">
    <source>
        <dbReference type="Proteomes" id="UP000202677"/>
    </source>
</evidence>
<reference evidence="2 3" key="1">
    <citation type="submission" date="2015-06" db="EMBL/GenBank/DDBJ databases">
        <authorList>
            <person name="Ali D.J."/>
            <person name="Quadri S.Y."/>
            <person name="Delwel I.O."/>
            <person name="Rosado J.E."/>
            <person name="Bhuiyan S."/>
            <person name="Layton S.R."/>
            <person name="Benjamin R.C."/>
            <person name="Hughes L.E."/>
            <person name="Bradley K.W."/>
            <person name="Asai D.J."/>
            <person name="Bowman C.A."/>
            <person name="Russell D.A."/>
            <person name="Pope W.H."/>
            <person name="Jacobs-Sera D."/>
            <person name="Hendrix R.W."/>
            <person name="Hatfull G.F."/>
        </authorList>
    </citation>
    <scope>NUCLEOTIDE SEQUENCE [LARGE SCALE GENOMIC DNA]</scope>
</reference>
<dbReference type="EMBL" id="KT152029">
    <property type="protein sequence ID" value="AKY03342.1"/>
    <property type="molecule type" value="Genomic_DNA"/>
</dbReference>
<dbReference type="KEGG" id="vg:26633621"/>
<organism evidence="2 3">
    <name type="scientific">Streptomyces phage Caliburn</name>
    <dbReference type="NCBI Taxonomy" id="1690425"/>
    <lineage>
        <taxon>Viruses</taxon>
        <taxon>Duplodnaviria</taxon>
        <taxon>Heunggongvirae</taxon>
        <taxon>Uroviricota</taxon>
        <taxon>Caudoviricetes</taxon>
        <taxon>Arquatrovirinae</taxon>
        <taxon>Likavirus</taxon>
        <taxon>Likavirus caliburn</taxon>
    </lineage>
</organism>
<name>A0A0K1Y8D1_9CAUD</name>
<evidence type="ECO:0000256" key="1">
    <source>
        <dbReference type="SAM" id="MobiDB-lite"/>
    </source>
</evidence>
<protein>
    <submittedName>
        <fullName evidence="2">Uncharacterized protein</fullName>
    </submittedName>
</protein>
<sequence length="166" mass="17457">MSRELSVTIKYGKSYDDTWAVFKGTPDEIRSDIVSYFGIMPDAVAEMTLSEIVTAATDLAHGKGNAARFLGATVVPSQSAPAKPAQTAAPASNEDPWAAAASSAPSTPSTPPAPQAEDPNAWILGEIEKQTSVDSLKRLWAENQSFFKDAAVMAAWKAKGKALSAA</sequence>
<accession>A0A0K1Y8D1</accession>
<keyword evidence="3" id="KW-1185">Reference proteome</keyword>
<feature type="region of interest" description="Disordered" evidence="1">
    <location>
        <begin position="79"/>
        <end position="118"/>
    </location>
</feature>
<dbReference type="RefSeq" id="YP_009207129.1">
    <property type="nucleotide sequence ID" value="NC_028892.1"/>
</dbReference>
<gene>
    <name evidence="2" type="ORF">SEA_CALIBURN_32</name>
</gene>
<proteinExistence type="predicted"/>
<dbReference type="Proteomes" id="UP000202677">
    <property type="component" value="Genome"/>
</dbReference>